<dbReference type="Gene3D" id="1.20.1250.20">
    <property type="entry name" value="MFS general substrate transporter like domains"/>
    <property type="match status" value="1"/>
</dbReference>
<evidence type="ECO:0000256" key="1">
    <source>
        <dbReference type="ARBA" id="ARBA00004141"/>
    </source>
</evidence>
<dbReference type="Proteomes" id="UP000694888">
    <property type="component" value="Unplaced"/>
</dbReference>
<feature type="compositionally biased region" description="Polar residues" evidence="5">
    <location>
        <begin position="490"/>
        <end position="503"/>
    </location>
</feature>
<name>A0ABM0JH73_APLCA</name>
<proteinExistence type="predicted"/>
<dbReference type="InterPro" id="IPR049680">
    <property type="entry name" value="FLVCR1-2_SLC49-like"/>
</dbReference>
<feature type="compositionally biased region" description="Basic and acidic residues" evidence="5">
    <location>
        <begin position="226"/>
        <end position="241"/>
    </location>
</feature>
<evidence type="ECO:0000256" key="3">
    <source>
        <dbReference type="ARBA" id="ARBA00022989"/>
    </source>
</evidence>
<dbReference type="GeneID" id="101860961"/>
<dbReference type="InterPro" id="IPR036259">
    <property type="entry name" value="MFS_trans_sf"/>
</dbReference>
<keyword evidence="3 6" id="KW-1133">Transmembrane helix</keyword>
<feature type="compositionally biased region" description="Polar residues" evidence="5">
    <location>
        <begin position="439"/>
        <end position="450"/>
    </location>
</feature>
<organism evidence="7 8">
    <name type="scientific">Aplysia californica</name>
    <name type="common">California sea hare</name>
    <dbReference type="NCBI Taxonomy" id="6500"/>
    <lineage>
        <taxon>Eukaryota</taxon>
        <taxon>Metazoa</taxon>
        <taxon>Spiralia</taxon>
        <taxon>Lophotrochozoa</taxon>
        <taxon>Mollusca</taxon>
        <taxon>Gastropoda</taxon>
        <taxon>Heterobranchia</taxon>
        <taxon>Euthyneura</taxon>
        <taxon>Tectipleura</taxon>
        <taxon>Aplysiida</taxon>
        <taxon>Aplysioidea</taxon>
        <taxon>Aplysiidae</taxon>
        <taxon>Aplysia</taxon>
    </lineage>
</organism>
<evidence type="ECO:0000256" key="6">
    <source>
        <dbReference type="SAM" id="Phobius"/>
    </source>
</evidence>
<evidence type="ECO:0000256" key="2">
    <source>
        <dbReference type="ARBA" id="ARBA00022692"/>
    </source>
</evidence>
<feature type="compositionally biased region" description="Polar residues" evidence="5">
    <location>
        <begin position="243"/>
        <end position="258"/>
    </location>
</feature>
<feature type="transmembrane region" description="Helical" evidence="6">
    <location>
        <begin position="568"/>
        <end position="586"/>
    </location>
</feature>
<dbReference type="RefSeq" id="XP_005093589.3">
    <property type="nucleotide sequence ID" value="XM_005093532.3"/>
</dbReference>
<protein>
    <submittedName>
        <fullName evidence="8">Uncharacterized protein LOC101860961</fullName>
    </submittedName>
</protein>
<feature type="compositionally biased region" description="Low complexity" evidence="5">
    <location>
        <begin position="292"/>
        <end position="303"/>
    </location>
</feature>
<keyword evidence="7" id="KW-1185">Reference proteome</keyword>
<dbReference type="PANTHER" id="PTHR10924">
    <property type="entry name" value="MAJOR FACILITATOR SUPERFAMILY PROTEIN-RELATED"/>
    <property type="match status" value="1"/>
</dbReference>
<keyword evidence="4 6" id="KW-0472">Membrane</keyword>
<accession>A0ABM0JH73</accession>
<feature type="compositionally biased region" description="Polar residues" evidence="5">
    <location>
        <begin position="304"/>
        <end position="315"/>
    </location>
</feature>
<feature type="region of interest" description="Disordered" evidence="5">
    <location>
        <begin position="219"/>
        <end position="328"/>
    </location>
</feature>
<feature type="non-terminal residue" evidence="8">
    <location>
        <position position="672"/>
    </location>
</feature>
<keyword evidence="2 6" id="KW-0812">Transmembrane</keyword>
<feature type="compositionally biased region" description="Basic and acidic residues" evidence="5">
    <location>
        <begin position="263"/>
        <end position="277"/>
    </location>
</feature>
<feature type="compositionally biased region" description="Basic and acidic residues" evidence="5">
    <location>
        <begin position="127"/>
        <end position="137"/>
    </location>
</feature>
<feature type="compositionally biased region" description="Basic and acidic residues" evidence="5">
    <location>
        <begin position="146"/>
        <end position="163"/>
    </location>
</feature>
<reference evidence="8" key="1">
    <citation type="submission" date="2025-08" db="UniProtKB">
        <authorList>
            <consortium name="RefSeq"/>
        </authorList>
    </citation>
    <scope>IDENTIFICATION</scope>
</reference>
<evidence type="ECO:0000256" key="4">
    <source>
        <dbReference type="ARBA" id="ARBA00023136"/>
    </source>
</evidence>
<dbReference type="PANTHER" id="PTHR10924:SF27">
    <property type="entry name" value="SOLUTE CARRIER FAMILY 49 MEMBER 4"/>
    <property type="match status" value="1"/>
</dbReference>
<gene>
    <name evidence="8" type="primary">LOC101860961</name>
</gene>
<dbReference type="SUPFAM" id="SSF103473">
    <property type="entry name" value="MFS general substrate transporter"/>
    <property type="match status" value="1"/>
</dbReference>
<evidence type="ECO:0000313" key="8">
    <source>
        <dbReference type="RefSeq" id="XP_005093589.3"/>
    </source>
</evidence>
<evidence type="ECO:0000313" key="7">
    <source>
        <dbReference type="Proteomes" id="UP000694888"/>
    </source>
</evidence>
<feature type="region of interest" description="Disordered" evidence="5">
    <location>
        <begin position="380"/>
        <end position="503"/>
    </location>
</feature>
<sequence length="672" mass="73408">MSSSEEDAFQDAYVAVGSLESERFFDATPGSWAEEKGPAHHLVSDRERFPHYEGNKSEVNRFPIDFIDNVHGGETSRDEDDDGDEDKNENCPREGRTLTNKIAPIETSSETSERDGFYSDIALLSEEVDKNSDESPRPRSQVIRGADTKVIHGPEETDGRVKEQLCEVSDPEDTNSRFIVDSSDSVIPQLDADSARLVAGVLQTDDHLVDDVDSVARAGRVTDGLGHAERIDPKQNDDDLKPSNVSESKIVSPSSTNVFPGFSEKKENAVKPDDSDSVRSPQIEEQQRFDSKSSPGSIASSESETAIGSNGESCESSQSAQQASSDEEFHYNMSENELNTFRDEDDLLHTAGDTCATHSLRVSGGLNKGSNSTEAAQTRAYNTNNDVAPDSSSQRKHLRSKETEQLGCLPEVPQPRHILSSLPSPCTNSTHKDSRDNSVSKTRPSISGITDESAFAQKAPKNPSTKLLHSPTLIRYDSPMVDEQAPPTQPSGSITPSVTSEHSANVPVVTAAARGMKNDVIKVGASTQQSMERVHATSSEDNSYGVVDDERTPLLCSRNEIKVYRRRWYVLFLFCLSALLQGLNWGTWGPITQSLKAAFDWTDGSVARLALVGNTSYVIFSVPVCLMVERKGMRVSMLVSMVLLTAGFSCPCVSSDQTVFTWMTTFGQVLVT</sequence>
<evidence type="ECO:0000256" key="5">
    <source>
        <dbReference type="SAM" id="MobiDB-lite"/>
    </source>
</evidence>
<feature type="compositionally biased region" description="Acidic residues" evidence="5">
    <location>
        <begin position="77"/>
        <end position="87"/>
    </location>
</feature>
<comment type="subcellular location">
    <subcellularLocation>
        <location evidence="1">Membrane</location>
        <topology evidence="1">Multi-pass membrane protein</topology>
    </subcellularLocation>
</comment>
<feature type="compositionally biased region" description="Polar residues" evidence="5">
    <location>
        <begin position="380"/>
        <end position="392"/>
    </location>
</feature>
<feature type="transmembrane region" description="Helical" evidence="6">
    <location>
        <begin position="606"/>
        <end position="628"/>
    </location>
</feature>
<feature type="region of interest" description="Disordered" evidence="5">
    <location>
        <begin position="53"/>
        <end position="163"/>
    </location>
</feature>